<evidence type="ECO:0000313" key="1">
    <source>
        <dbReference type="EMBL" id="CAD5215493.1"/>
    </source>
</evidence>
<proteinExistence type="predicted"/>
<name>A0A1I7SSM8_BURXY</name>
<dbReference type="Proteomes" id="UP000095284">
    <property type="component" value="Unplaced"/>
</dbReference>
<accession>A0A1I7SSM8</accession>
<dbReference type="EMBL" id="CAJFCV020000002">
    <property type="protein sequence ID" value="CAG9097390.1"/>
    <property type="molecule type" value="Genomic_DNA"/>
</dbReference>
<reference evidence="5" key="1">
    <citation type="submission" date="2016-11" db="UniProtKB">
        <authorList>
            <consortium name="WormBaseParasite"/>
        </authorList>
    </citation>
    <scope>IDENTIFICATION</scope>
</reference>
<dbReference type="Proteomes" id="UP000659654">
    <property type="component" value="Unassembled WGS sequence"/>
</dbReference>
<evidence type="ECO:0000313" key="3">
    <source>
        <dbReference type="Proteomes" id="UP000095284"/>
    </source>
</evidence>
<keyword evidence="4" id="KW-1185">Reference proteome</keyword>
<sequence length="240" mass="28181">MTSIRSLCRSLRSGLTLKSSPGAIAPPPIPLSIPNEDHVKTQIKILPPAHNKVYCFPTPDKYAMELPTLKSLILDKSDPQNLNLRIEEPTSNKAPLIAGPRMLTIRRKKMKKHKRIKRYHRDYFKYQTHHRKKKAKAEALFRQRMHEIMDELHSFDPLEHVKDTIARAQREWNTSLAESGRKKYPHWSQLMSLEELYGLPKITHIEKHFGYPTPEDEPKIGQLRKEYFKKYTRLQVKKSD</sequence>
<organism evidence="3 5">
    <name type="scientific">Bursaphelenchus xylophilus</name>
    <name type="common">Pinewood nematode worm</name>
    <name type="synonym">Aphelenchoides xylophilus</name>
    <dbReference type="NCBI Taxonomy" id="6326"/>
    <lineage>
        <taxon>Eukaryota</taxon>
        <taxon>Metazoa</taxon>
        <taxon>Ecdysozoa</taxon>
        <taxon>Nematoda</taxon>
        <taxon>Chromadorea</taxon>
        <taxon>Rhabditida</taxon>
        <taxon>Tylenchina</taxon>
        <taxon>Tylenchomorpha</taxon>
        <taxon>Aphelenchoidea</taxon>
        <taxon>Aphelenchoididae</taxon>
        <taxon>Bursaphelenchus</taxon>
    </lineage>
</organism>
<evidence type="ECO:0000313" key="4">
    <source>
        <dbReference type="Proteomes" id="UP000659654"/>
    </source>
</evidence>
<dbReference type="SMR" id="A0A1I7SSM8"/>
<dbReference type="OrthoDB" id="5837974at2759"/>
<dbReference type="Proteomes" id="UP000582659">
    <property type="component" value="Unassembled WGS sequence"/>
</dbReference>
<gene>
    <name evidence="1" type="ORF">BXYJ_LOCUS4057</name>
</gene>
<protein>
    <submittedName>
        <fullName evidence="1">(pine wood nematode) hypothetical protein</fullName>
    </submittedName>
</protein>
<evidence type="ECO:0000313" key="2">
    <source>
        <dbReference type="EMBL" id="CAG9097390.1"/>
    </source>
</evidence>
<dbReference type="eggNOG" id="ENOG502S3IV">
    <property type="taxonomic scope" value="Eukaryota"/>
</dbReference>
<dbReference type="WBParaSite" id="BXY_1604500.1">
    <property type="protein sequence ID" value="BXY_1604500.1"/>
    <property type="gene ID" value="BXY_1604500"/>
</dbReference>
<reference evidence="2" key="2">
    <citation type="submission" date="2020-08" db="EMBL/GenBank/DDBJ databases">
        <authorList>
            <person name="Kikuchi T."/>
        </authorList>
    </citation>
    <scope>NUCLEOTIDE SEQUENCE</scope>
    <source>
        <strain evidence="1">Ka4C1</strain>
    </source>
</reference>
<evidence type="ECO:0000313" key="5">
    <source>
        <dbReference type="WBParaSite" id="BXY_1604500.1"/>
    </source>
</evidence>
<dbReference type="EMBL" id="CAJFDI010000002">
    <property type="protein sequence ID" value="CAD5215493.1"/>
    <property type="molecule type" value="Genomic_DNA"/>
</dbReference>
<dbReference type="AlphaFoldDB" id="A0A1I7SSM8"/>